<proteinExistence type="inferred from homology"/>
<evidence type="ECO:0000313" key="6">
    <source>
        <dbReference type="Proteomes" id="UP001165481"/>
    </source>
</evidence>
<feature type="signal peptide" evidence="4">
    <location>
        <begin position="1"/>
        <end position="29"/>
    </location>
</feature>
<dbReference type="EMBL" id="JAKZJU020000001">
    <property type="protein sequence ID" value="MDL2058719.1"/>
    <property type="molecule type" value="Genomic_DNA"/>
</dbReference>
<dbReference type="Pfam" id="PF04333">
    <property type="entry name" value="MlaA"/>
    <property type="match status" value="1"/>
</dbReference>
<feature type="region of interest" description="Disordered" evidence="3">
    <location>
        <begin position="229"/>
        <end position="258"/>
    </location>
</feature>
<organism evidence="5 6">
    <name type="scientific">Mesosutterella faecium</name>
    <dbReference type="NCBI Taxonomy" id="2925194"/>
    <lineage>
        <taxon>Bacteria</taxon>
        <taxon>Pseudomonadati</taxon>
        <taxon>Pseudomonadota</taxon>
        <taxon>Betaproteobacteria</taxon>
        <taxon>Burkholderiales</taxon>
        <taxon>Sutterellaceae</taxon>
        <taxon>Mesosutterella</taxon>
    </lineage>
</organism>
<feature type="chain" id="PRO_5047020578" evidence="4">
    <location>
        <begin position="30"/>
        <end position="258"/>
    </location>
</feature>
<keyword evidence="5" id="KW-0449">Lipoprotein</keyword>
<dbReference type="PRINTS" id="PR01805">
    <property type="entry name" value="VACJLIPOPROT"/>
</dbReference>
<feature type="compositionally biased region" description="Acidic residues" evidence="3">
    <location>
        <begin position="231"/>
        <end position="242"/>
    </location>
</feature>
<evidence type="ECO:0000256" key="1">
    <source>
        <dbReference type="ARBA" id="ARBA00010634"/>
    </source>
</evidence>
<dbReference type="Proteomes" id="UP001165481">
    <property type="component" value="Unassembled WGS sequence"/>
</dbReference>
<name>A0ABT7IK26_9BURK</name>
<dbReference type="PANTHER" id="PTHR30035:SF3">
    <property type="entry name" value="INTERMEMBRANE PHOSPHOLIPID TRANSPORT SYSTEM LIPOPROTEIN MLAA"/>
    <property type="match status" value="1"/>
</dbReference>
<dbReference type="InterPro" id="IPR007428">
    <property type="entry name" value="MlaA"/>
</dbReference>
<dbReference type="PROSITE" id="PS51257">
    <property type="entry name" value="PROKAR_LIPOPROTEIN"/>
    <property type="match status" value="1"/>
</dbReference>
<evidence type="ECO:0000256" key="4">
    <source>
        <dbReference type="SAM" id="SignalP"/>
    </source>
</evidence>
<accession>A0ABT7IK26</accession>
<evidence type="ECO:0000256" key="2">
    <source>
        <dbReference type="ARBA" id="ARBA00022729"/>
    </source>
</evidence>
<comment type="similarity">
    <text evidence="1">Belongs to the MlaA family.</text>
</comment>
<dbReference type="RefSeq" id="WP_243376019.1">
    <property type="nucleotide sequence ID" value="NZ_JAKZJU020000001.1"/>
</dbReference>
<reference evidence="5" key="1">
    <citation type="submission" date="2023-03" db="EMBL/GenBank/DDBJ databases">
        <title>Mesosutterella sp. nov. isolated from porcine feces.</title>
        <authorList>
            <person name="Yu S."/>
        </authorList>
    </citation>
    <scope>NUCLEOTIDE SEQUENCE</scope>
    <source>
        <strain evidence="5">AGMB02718</strain>
    </source>
</reference>
<dbReference type="PANTHER" id="PTHR30035">
    <property type="entry name" value="LIPOPROTEIN VACJ-RELATED"/>
    <property type="match status" value="1"/>
</dbReference>
<protein>
    <submittedName>
        <fullName evidence="5">VacJ family lipoprotein</fullName>
    </submittedName>
</protein>
<evidence type="ECO:0000313" key="5">
    <source>
        <dbReference type="EMBL" id="MDL2058719.1"/>
    </source>
</evidence>
<keyword evidence="2 4" id="KW-0732">Signal</keyword>
<keyword evidence="6" id="KW-1185">Reference proteome</keyword>
<evidence type="ECO:0000256" key="3">
    <source>
        <dbReference type="SAM" id="MobiDB-lite"/>
    </source>
</evidence>
<sequence>MRSLKRLAVAGALAAALMAGGCASVPANSGENPADPWETMNRQTFAFNQGFDKYFMRPVAKGYETVTPKPVRSCISNMMDNLTEPRNVLNNALQGKGNNAFVSFMRFVVNSTFGLLGCFDVASMGDLTPKPEDFGQTLGYWGIGNGPYFVIPFLGPSTVRDTVGKGVNWASSIQTWVDPDWAGWAVWGVDVIDTRTRLLDMDEVLDTAVDPYTQTRDGYLQYRRSLVYDGEPPEDTFAEDPGDSPAPAQPEASAPAAK</sequence>
<gene>
    <name evidence="5" type="ORF">MUN46_001980</name>
</gene>
<comment type="caution">
    <text evidence="5">The sequence shown here is derived from an EMBL/GenBank/DDBJ whole genome shotgun (WGS) entry which is preliminary data.</text>
</comment>
<feature type="compositionally biased region" description="Low complexity" evidence="3">
    <location>
        <begin position="245"/>
        <end position="258"/>
    </location>
</feature>